<dbReference type="InterPro" id="IPR028978">
    <property type="entry name" value="Chorismate_lyase_/UTRA_dom_sf"/>
</dbReference>
<name>A0ABV6RA74_9MICO</name>
<keyword evidence="2" id="KW-0238">DNA-binding</keyword>
<dbReference type="PANTHER" id="PTHR44846">
    <property type="entry name" value="MANNOSYL-D-GLYCERATE TRANSPORT/METABOLISM SYSTEM REPRESSOR MNGR-RELATED"/>
    <property type="match status" value="1"/>
</dbReference>
<dbReference type="InterPro" id="IPR000524">
    <property type="entry name" value="Tscrpt_reg_HTH_GntR"/>
</dbReference>
<dbReference type="Pfam" id="PF07702">
    <property type="entry name" value="UTRA"/>
    <property type="match status" value="1"/>
</dbReference>
<evidence type="ECO:0000313" key="5">
    <source>
        <dbReference type="EMBL" id="MFC0673879.1"/>
    </source>
</evidence>
<dbReference type="RefSeq" id="WP_376979811.1">
    <property type="nucleotide sequence ID" value="NZ_JBHLSV010000007.1"/>
</dbReference>
<evidence type="ECO:0000259" key="4">
    <source>
        <dbReference type="PROSITE" id="PS50949"/>
    </source>
</evidence>
<dbReference type="SMART" id="SM00345">
    <property type="entry name" value="HTH_GNTR"/>
    <property type="match status" value="1"/>
</dbReference>
<dbReference type="PROSITE" id="PS50949">
    <property type="entry name" value="HTH_GNTR"/>
    <property type="match status" value="1"/>
</dbReference>
<gene>
    <name evidence="5" type="ORF">ACFFF6_07915</name>
</gene>
<dbReference type="InterPro" id="IPR011663">
    <property type="entry name" value="UTRA"/>
</dbReference>
<dbReference type="SUPFAM" id="SSF64288">
    <property type="entry name" value="Chorismate lyase-like"/>
    <property type="match status" value="1"/>
</dbReference>
<dbReference type="InterPro" id="IPR036388">
    <property type="entry name" value="WH-like_DNA-bd_sf"/>
</dbReference>
<accession>A0ABV6RA74</accession>
<dbReference type="CDD" id="cd07377">
    <property type="entry name" value="WHTH_GntR"/>
    <property type="match status" value="1"/>
</dbReference>
<dbReference type="Gene3D" id="3.40.1410.10">
    <property type="entry name" value="Chorismate lyase-like"/>
    <property type="match status" value="1"/>
</dbReference>
<evidence type="ECO:0000256" key="1">
    <source>
        <dbReference type="ARBA" id="ARBA00023015"/>
    </source>
</evidence>
<dbReference type="Pfam" id="PF00392">
    <property type="entry name" value="GntR"/>
    <property type="match status" value="1"/>
</dbReference>
<dbReference type="Gene3D" id="1.10.10.10">
    <property type="entry name" value="Winged helix-like DNA-binding domain superfamily/Winged helix DNA-binding domain"/>
    <property type="match status" value="1"/>
</dbReference>
<evidence type="ECO:0000256" key="3">
    <source>
        <dbReference type="ARBA" id="ARBA00023163"/>
    </source>
</evidence>
<dbReference type="InterPro" id="IPR036390">
    <property type="entry name" value="WH_DNA-bd_sf"/>
</dbReference>
<protein>
    <submittedName>
        <fullName evidence="5">GntR family transcriptional regulator</fullName>
    </submittedName>
</protein>
<keyword evidence="1" id="KW-0805">Transcription regulation</keyword>
<comment type="caution">
    <text evidence="5">The sequence shown here is derived from an EMBL/GenBank/DDBJ whole genome shotgun (WGS) entry which is preliminary data.</text>
</comment>
<dbReference type="Proteomes" id="UP001589793">
    <property type="component" value="Unassembled WGS sequence"/>
</dbReference>
<organism evidence="5 6">
    <name type="scientific">Brachybacterium hainanense</name>
    <dbReference type="NCBI Taxonomy" id="1541174"/>
    <lineage>
        <taxon>Bacteria</taxon>
        <taxon>Bacillati</taxon>
        <taxon>Actinomycetota</taxon>
        <taxon>Actinomycetes</taxon>
        <taxon>Micrococcales</taxon>
        <taxon>Dermabacteraceae</taxon>
        <taxon>Brachybacterium</taxon>
    </lineage>
</organism>
<keyword evidence="6" id="KW-1185">Reference proteome</keyword>
<keyword evidence="3" id="KW-0804">Transcription</keyword>
<sequence>MSTTAGRAAVPKYQRVREALRADVVHAAAGTLIASEHELCALHGVSRITVRRAIDDLIRDGLLTRLHGRGTVVAGAAPVSAAERLDLRGFHRQKTDEGHRVTSKVIAQGFVLASPEIARALALDPGSQLVRIDRVRSLDGTIDHLARTWMDGDRFADLVDQDFSDQSLYGYLEVCHGLTMSRSDITVGLRRPSGDEAAHLGIGSEDLRLATRTTTFDPSGAPRVHGITLYAGEAAQAQFTAVAPHNPR</sequence>
<evidence type="ECO:0000313" key="6">
    <source>
        <dbReference type="Proteomes" id="UP001589793"/>
    </source>
</evidence>
<feature type="domain" description="HTH gntR-type" evidence="4">
    <location>
        <begin position="10"/>
        <end position="76"/>
    </location>
</feature>
<dbReference type="EMBL" id="JBHLSV010000007">
    <property type="protein sequence ID" value="MFC0673879.1"/>
    <property type="molecule type" value="Genomic_DNA"/>
</dbReference>
<dbReference type="InterPro" id="IPR050679">
    <property type="entry name" value="Bact_HTH_transcr_reg"/>
</dbReference>
<dbReference type="SMART" id="SM00866">
    <property type="entry name" value="UTRA"/>
    <property type="match status" value="1"/>
</dbReference>
<evidence type="ECO:0000256" key="2">
    <source>
        <dbReference type="ARBA" id="ARBA00023125"/>
    </source>
</evidence>
<proteinExistence type="predicted"/>
<reference evidence="5 6" key="1">
    <citation type="submission" date="2024-09" db="EMBL/GenBank/DDBJ databases">
        <authorList>
            <person name="Sun Q."/>
            <person name="Mori K."/>
        </authorList>
    </citation>
    <scope>NUCLEOTIDE SEQUENCE [LARGE SCALE GENOMIC DNA]</scope>
    <source>
        <strain evidence="5 6">CICC 10874</strain>
    </source>
</reference>
<dbReference type="SUPFAM" id="SSF46785">
    <property type="entry name" value="Winged helix' DNA-binding domain"/>
    <property type="match status" value="1"/>
</dbReference>
<dbReference type="PANTHER" id="PTHR44846:SF1">
    <property type="entry name" value="MANNOSYL-D-GLYCERATE TRANSPORT_METABOLISM SYSTEM REPRESSOR MNGR-RELATED"/>
    <property type="match status" value="1"/>
</dbReference>
<dbReference type="PRINTS" id="PR00035">
    <property type="entry name" value="HTHGNTR"/>
</dbReference>